<name>A0A1C7MS47_GRIFR</name>
<dbReference type="AlphaFoldDB" id="A0A1C7MS47"/>
<accession>A0A1C7MS47</accession>
<sequence>MYAFYREASDVLDGNYNCTYDAPMDISGYDLLTGPKLPPSVHWVGCTSDKLLCSSQGVGPERSPWHDLLGRYSYTDIQ</sequence>
<evidence type="ECO:0000313" key="2">
    <source>
        <dbReference type="Proteomes" id="UP000092993"/>
    </source>
</evidence>
<reference evidence="1 2" key="1">
    <citation type="submission" date="2016-03" db="EMBL/GenBank/DDBJ databases">
        <title>Whole genome sequencing of Grifola frondosa 9006-11.</title>
        <authorList>
            <person name="Min B."/>
            <person name="Park H."/>
            <person name="Kim J.-G."/>
            <person name="Cho H."/>
            <person name="Oh Y.-L."/>
            <person name="Kong W.-S."/>
            <person name="Choi I.-G."/>
        </authorList>
    </citation>
    <scope>NUCLEOTIDE SEQUENCE [LARGE SCALE GENOMIC DNA]</scope>
    <source>
        <strain evidence="1 2">9006-11</strain>
    </source>
</reference>
<proteinExistence type="predicted"/>
<gene>
    <name evidence="1" type="ORF">A0H81_01400</name>
</gene>
<evidence type="ECO:0000313" key="1">
    <source>
        <dbReference type="EMBL" id="OBZ79547.1"/>
    </source>
</evidence>
<protein>
    <submittedName>
        <fullName evidence="1">Uncharacterized protein</fullName>
    </submittedName>
</protein>
<dbReference type="Proteomes" id="UP000092993">
    <property type="component" value="Unassembled WGS sequence"/>
</dbReference>
<comment type="caution">
    <text evidence="1">The sequence shown here is derived from an EMBL/GenBank/DDBJ whole genome shotgun (WGS) entry which is preliminary data.</text>
</comment>
<organism evidence="1 2">
    <name type="scientific">Grifola frondosa</name>
    <name type="common">Maitake</name>
    <name type="synonym">Polyporus frondosus</name>
    <dbReference type="NCBI Taxonomy" id="5627"/>
    <lineage>
        <taxon>Eukaryota</taxon>
        <taxon>Fungi</taxon>
        <taxon>Dikarya</taxon>
        <taxon>Basidiomycota</taxon>
        <taxon>Agaricomycotina</taxon>
        <taxon>Agaricomycetes</taxon>
        <taxon>Polyporales</taxon>
        <taxon>Grifolaceae</taxon>
        <taxon>Grifola</taxon>
    </lineage>
</organism>
<keyword evidence="2" id="KW-1185">Reference proteome</keyword>
<dbReference type="EMBL" id="LUGG01000001">
    <property type="protein sequence ID" value="OBZ79547.1"/>
    <property type="molecule type" value="Genomic_DNA"/>
</dbReference>